<dbReference type="EMBL" id="MHJG01000006">
    <property type="protein sequence ID" value="OGY64256.1"/>
    <property type="molecule type" value="Genomic_DNA"/>
</dbReference>
<keyword evidence="1" id="KW-0812">Transmembrane</keyword>
<dbReference type="Proteomes" id="UP000177960">
    <property type="component" value="Unassembled WGS sequence"/>
</dbReference>
<keyword evidence="1" id="KW-0472">Membrane</keyword>
<dbReference type="STRING" id="1798404.A3B92_02970"/>
<evidence type="ECO:0000256" key="1">
    <source>
        <dbReference type="SAM" id="Phobius"/>
    </source>
</evidence>
<feature type="transmembrane region" description="Helical" evidence="1">
    <location>
        <begin position="12"/>
        <end position="30"/>
    </location>
</feature>
<reference evidence="2 3" key="1">
    <citation type="journal article" date="2016" name="Nat. Commun.">
        <title>Thousands of microbial genomes shed light on interconnected biogeochemical processes in an aquifer system.</title>
        <authorList>
            <person name="Anantharaman K."/>
            <person name="Brown C.T."/>
            <person name="Hug L.A."/>
            <person name="Sharon I."/>
            <person name="Castelle C.J."/>
            <person name="Probst A.J."/>
            <person name="Thomas B.C."/>
            <person name="Singh A."/>
            <person name="Wilkins M.J."/>
            <person name="Karaoz U."/>
            <person name="Brodie E.L."/>
            <person name="Williams K.H."/>
            <person name="Hubbard S.S."/>
            <person name="Banfield J.F."/>
        </authorList>
    </citation>
    <scope>NUCLEOTIDE SEQUENCE [LARGE SCALE GENOMIC DNA]</scope>
</reference>
<accession>A0A1G1ZJH5</accession>
<keyword evidence="1" id="KW-1133">Transmembrane helix</keyword>
<comment type="caution">
    <text evidence="2">The sequence shown here is derived from an EMBL/GenBank/DDBJ whole genome shotgun (WGS) entry which is preliminary data.</text>
</comment>
<name>A0A1G1ZJH5_9BACT</name>
<organism evidence="2 3">
    <name type="scientific">Candidatus Harrisonbacteria bacterium RIFCSPHIGHO2_02_FULL_42_16</name>
    <dbReference type="NCBI Taxonomy" id="1798404"/>
    <lineage>
        <taxon>Bacteria</taxon>
        <taxon>Candidatus Harrisoniibacteriota</taxon>
    </lineage>
</organism>
<proteinExistence type="predicted"/>
<evidence type="ECO:0000313" key="2">
    <source>
        <dbReference type="EMBL" id="OGY64256.1"/>
    </source>
</evidence>
<gene>
    <name evidence="2" type="ORF">A3B92_02970</name>
</gene>
<sequence length="77" mass="8437">MKKQTLNQRGGAWVWVLVAVAAVAAVWVWYSAKAPEVAGPPLSNQDTTDVLEEELRVTDLGDVDAEMQVLEEDLQAL</sequence>
<evidence type="ECO:0000313" key="3">
    <source>
        <dbReference type="Proteomes" id="UP000177960"/>
    </source>
</evidence>
<protein>
    <submittedName>
        <fullName evidence="2">Uncharacterized protein</fullName>
    </submittedName>
</protein>
<dbReference type="AlphaFoldDB" id="A0A1G1ZJH5"/>